<reference evidence="1" key="2">
    <citation type="submission" date="2015-10" db="EMBL/GenBank/DDBJ databases">
        <authorList>
            <person name="Gilbert D.G."/>
        </authorList>
    </citation>
    <scope>NUCLEOTIDE SEQUENCE</scope>
</reference>
<sequence length="156" mass="17649">MIIFTILTLSLSGLFMVFNQRSLFFFFFASVSLHVSAGGCKIGCVCRVVITQTVNYTLVIFVFRSHNNLWMVYVCGRLSAHILQMKLPPALGRGIVWMPTRRTQWVFRRDCFILLSNHRAKPPSGSTSPYPLLPCIAPSQVKWLLLGSFTTGFNVK</sequence>
<name>A0A0P4WU56_9CRUS</name>
<accession>A0A0P4WU56</accession>
<dbReference type="AlphaFoldDB" id="A0A0P4WU56"/>
<protein>
    <submittedName>
        <fullName evidence="1">Uncharacterized protein</fullName>
    </submittedName>
</protein>
<reference evidence="1" key="1">
    <citation type="submission" date="2015-10" db="EMBL/GenBank/DDBJ databases">
        <title>Daphnia magna gene sets from two clonal populations assembled and annotated with EvidentialGene.</title>
        <authorList>
            <person name="Gilbert D."/>
            <person name="Podicheti R."/>
            <person name="Orsini L."/>
            <person name="Colbourne J."/>
            <person name="Pfrender M."/>
        </authorList>
    </citation>
    <scope>NUCLEOTIDE SEQUENCE</scope>
</reference>
<organism evidence="1">
    <name type="scientific">Daphnia magna</name>
    <dbReference type="NCBI Taxonomy" id="35525"/>
    <lineage>
        <taxon>Eukaryota</taxon>
        <taxon>Metazoa</taxon>
        <taxon>Ecdysozoa</taxon>
        <taxon>Arthropoda</taxon>
        <taxon>Crustacea</taxon>
        <taxon>Branchiopoda</taxon>
        <taxon>Diplostraca</taxon>
        <taxon>Cladocera</taxon>
        <taxon>Anomopoda</taxon>
        <taxon>Daphniidae</taxon>
        <taxon>Daphnia</taxon>
    </lineage>
</organism>
<evidence type="ECO:0000313" key="1">
    <source>
        <dbReference type="EMBL" id="JAI72623.1"/>
    </source>
</evidence>
<proteinExistence type="predicted"/>
<dbReference type="EMBL" id="GDIP01250778">
    <property type="protein sequence ID" value="JAI72623.1"/>
    <property type="molecule type" value="Transcribed_RNA"/>
</dbReference>